<dbReference type="Gene3D" id="3.80.10.10">
    <property type="entry name" value="Ribonuclease Inhibitor"/>
    <property type="match status" value="1"/>
</dbReference>
<dbReference type="AlphaFoldDB" id="A0AAD6UX68"/>
<organism evidence="1 2">
    <name type="scientific">Mycena pura</name>
    <dbReference type="NCBI Taxonomy" id="153505"/>
    <lineage>
        <taxon>Eukaryota</taxon>
        <taxon>Fungi</taxon>
        <taxon>Dikarya</taxon>
        <taxon>Basidiomycota</taxon>
        <taxon>Agaricomycotina</taxon>
        <taxon>Agaricomycetes</taxon>
        <taxon>Agaricomycetidae</taxon>
        <taxon>Agaricales</taxon>
        <taxon>Marasmiineae</taxon>
        <taxon>Mycenaceae</taxon>
        <taxon>Mycena</taxon>
    </lineage>
</organism>
<evidence type="ECO:0000313" key="1">
    <source>
        <dbReference type="EMBL" id="KAJ7196559.1"/>
    </source>
</evidence>
<dbReference type="InterPro" id="IPR032675">
    <property type="entry name" value="LRR_dom_sf"/>
</dbReference>
<comment type="caution">
    <text evidence="1">The sequence shown here is derived from an EMBL/GenBank/DDBJ whole genome shotgun (WGS) entry which is preliminary data.</text>
</comment>
<evidence type="ECO:0000313" key="2">
    <source>
        <dbReference type="Proteomes" id="UP001219525"/>
    </source>
</evidence>
<accession>A0AAD6UX68</accession>
<sequence>MSTTIPQELLDKIVDELEDDIPALKACSLTSSAFVPSARAHIFSTIVLRPPAESRSVVQPKNSCQKFEKILSSSPHLASLVKDLRIVEGIAIGSLQQSEAAMGRHGGMPWVAGSYRTLISVLAPLGNLKRIAFLCKFRLYWDQLPQRLVAAIVEVFRSPALESVHLLGVETSQPDRIVSLLGETRNLKELALEYFHPSMSTRSFTFNLPPRWKPRLQHLAFTDHYTNGTLATALAPHLDLSCIETLSLSGLGDSEIRGLLQVLPDNNVVANLNVWHPMNAGITHASRLGIMSLVHLRVFRLSGRLTVSEFTIFLNECGTHSGRLEKIVLEASAAQCMNARTDEWGPFCAAVERLARNTRVEVLLFANDYETAGRDRSRECRETLERRVSDIGLLVAQGRVLLQEKSPTPNARARLWTLSATIVHAAMSVEDTLYETPVDELWIALHSTRGMSNHKAVINELTRSLNTTSAGNVRWRSFQRRIEKAETHHLRLEEIGSTAAEFQRVGATTGRRIGSARGGKVVRLRYVWVAFPILPSPVCVGST</sequence>
<reference evidence="1" key="1">
    <citation type="submission" date="2023-03" db="EMBL/GenBank/DDBJ databases">
        <title>Massive genome expansion in bonnet fungi (Mycena s.s.) driven by repeated elements and novel gene families across ecological guilds.</title>
        <authorList>
            <consortium name="Lawrence Berkeley National Laboratory"/>
            <person name="Harder C.B."/>
            <person name="Miyauchi S."/>
            <person name="Viragh M."/>
            <person name="Kuo A."/>
            <person name="Thoen E."/>
            <person name="Andreopoulos B."/>
            <person name="Lu D."/>
            <person name="Skrede I."/>
            <person name="Drula E."/>
            <person name="Henrissat B."/>
            <person name="Morin E."/>
            <person name="Kohler A."/>
            <person name="Barry K."/>
            <person name="LaButti K."/>
            <person name="Morin E."/>
            <person name="Salamov A."/>
            <person name="Lipzen A."/>
            <person name="Mereny Z."/>
            <person name="Hegedus B."/>
            <person name="Baldrian P."/>
            <person name="Stursova M."/>
            <person name="Weitz H."/>
            <person name="Taylor A."/>
            <person name="Grigoriev I.V."/>
            <person name="Nagy L.G."/>
            <person name="Martin F."/>
            <person name="Kauserud H."/>
        </authorList>
    </citation>
    <scope>NUCLEOTIDE SEQUENCE</scope>
    <source>
        <strain evidence="1">9144</strain>
    </source>
</reference>
<protein>
    <submittedName>
        <fullName evidence="1">Uncharacterized protein</fullName>
    </submittedName>
</protein>
<proteinExistence type="predicted"/>
<gene>
    <name evidence="1" type="ORF">GGX14DRAFT_574891</name>
</gene>
<dbReference type="SUPFAM" id="SSF52047">
    <property type="entry name" value="RNI-like"/>
    <property type="match status" value="1"/>
</dbReference>
<keyword evidence="2" id="KW-1185">Reference proteome</keyword>
<dbReference type="EMBL" id="JARJCW010000083">
    <property type="protein sequence ID" value="KAJ7196559.1"/>
    <property type="molecule type" value="Genomic_DNA"/>
</dbReference>
<dbReference type="Proteomes" id="UP001219525">
    <property type="component" value="Unassembled WGS sequence"/>
</dbReference>
<name>A0AAD6UX68_9AGAR</name>